<accession>A0ACA9KCZ9</accession>
<reference evidence="1" key="1">
    <citation type="submission" date="2021-06" db="EMBL/GenBank/DDBJ databases">
        <authorList>
            <person name="Kallberg Y."/>
            <person name="Tangrot J."/>
            <person name="Rosling A."/>
        </authorList>
    </citation>
    <scope>NUCLEOTIDE SEQUENCE</scope>
    <source>
        <strain evidence="1">CL356</strain>
    </source>
</reference>
<proteinExistence type="predicted"/>
<name>A0ACA9KCZ9_9GLOM</name>
<evidence type="ECO:0000313" key="1">
    <source>
        <dbReference type="EMBL" id="CAG8465500.1"/>
    </source>
</evidence>
<comment type="caution">
    <text evidence="1">The sequence shown here is derived from an EMBL/GenBank/DDBJ whole genome shotgun (WGS) entry which is preliminary data.</text>
</comment>
<gene>
    <name evidence="1" type="ORF">ACOLOM_LOCUS1358</name>
</gene>
<dbReference type="Proteomes" id="UP000789525">
    <property type="component" value="Unassembled WGS sequence"/>
</dbReference>
<protein>
    <submittedName>
        <fullName evidence="1">14676_t:CDS:1</fullName>
    </submittedName>
</protein>
<sequence length="368" mass="41694">MKITLDLFEIKIELDVKPHQTVTELKGLILSKLQIVPSQQELFLGGTRLFGDHRLSDYQIEEGSIVRLVLRVDPTSEFQIFVNDLNGSSQSFLVSLDDSVLKLKKKISEERHIEAGNIRLIHCGKELENDRKLEDYKIREVRAVWSQNPSSTVLKITCGTLLTGGFFIVIEALYLLLADWTKLLLRSEKKLRTYELYALNFVKLSTPVFSIIGAMGEVLILDSSAKNNVSLGESLRQFSVIGFLVVVGLHFIFVTYFVKNYGNGVSLQKHLRALLLYISAALILVELVFRAIVFFSKVKDVINSSEWVYYIFEAIPELVFLVIFGGVILGEWFYAVDDDAESQAVSNMKSCRKCDVTKSEIMITNKMT</sequence>
<keyword evidence="2" id="KW-1185">Reference proteome</keyword>
<dbReference type="EMBL" id="CAJVPT010001572">
    <property type="protein sequence ID" value="CAG8465500.1"/>
    <property type="molecule type" value="Genomic_DNA"/>
</dbReference>
<evidence type="ECO:0000313" key="2">
    <source>
        <dbReference type="Proteomes" id="UP000789525"/>
    </source>
</evidence>
<organism evidence="1 2">
    <name type="scientific">Acaulospora colombiana</name>
    <dbReference type="NCBI Taxonomy" id="27376"/>
    <lineage>
        <taxon>Eukaryota</taxon>
        <taxon>Fungi</taxon>
        <taxon>Fungi incertae sedis</taxon>
        <taxon>Mucoromycota</taxon>
        <taxon>Glomeromycotina</taxon>
        <taxon>Glomeromycetes</taxon>
        <taxon>Diversisporales</taxon>
        <taxon>Acaulosporaceae</taxon>
        <taxon>Acaulospora</taxon>
    </lineage>
</organism>